<accession>A0A816LP35</accession>
<evidence type="ECO:0000256" key="1">
    <source>
        <dbReference type="SAM" id="Phobius"/>
    </source>
</evidence>
<dbReference type="OrthoDB" id="1026230at2759"/>
<sequence length="173" mass="19541">MKVGRSAEYKVAVGVVEGKIYVIGGSDEDSQLEVFDPETQTWDFEDEENVKFESEFSVSMKKKVYRVGRDGRVSTYSPREGINNDATEMLSCKVKFVCVVGNVLYACFTCCGLMWFNTKLKVWKRVVDRDGKDGKLEMYSSAAKKNGGIRGKDSLFFGHYLILIARRVNLSVN</sequence>
<dbReference type="Gramene" id="CDX99198">
    <property type="protein sequence ID" value="CDX99198"/>
    <property type="gene ID" value="GSBRNA2T00107381001"/>
</dbReference>
<reference evidence="3" key="1">
    <citation type="submission" date="2021-01" db="EMBL/GenBank/DDBJ databases">
        <authorList>
            <consortium name="Genoscope - CEA"/>
            <person name="William W."/>
        </authorList>
    </citation>
    <scope>NUCLEOTIDE SEQUENCE</scope>
</reference>
<dbReference type="AlphaFoldDB" id="A0A816LP35"/>
<evidence type="ECO:0000259" key="2">
    <source>
        <dbReference type="Pfam" id="PF25210"/>
    </source>
</evidence>
<gene>
    <name evidence="3" type="ORF">DARMORV10_C05P45260.1</name>
</gene>
<dbReference type="SMR" id="A0A816LP35"/>
<feature type="domain" description="FKB95-like N-terminal Kelch" evidence="2">
    <location>
        <begin position="8"/>
        <end position="147"/>
    </location>
</feature>
<organism evidence="3">
    <name type="scientific">Brassica napus</name>
    <name type="common">Rape</name>
    <dbReference type="NCBI Taxonomy" id="3708"/>
    <lineage>
        <taxon>Eukaryota</taxon>
        <taxon>Viridiplantae</taxon>
        <taxon>Streptophyta</taxon>
        <taxon>Embryophyta</taxon>
        <taxon>Tracheophyta</taxon>
        <taxon>Spermatophyta</taxon>
        <taxon>Magnoliopsida</taxon>
        <taxon>eudicotyledons</taxon>
        <taxon>Gunneridae</taxon>
        <taxon>Pentapetalae</taxon>
        <taxon>rosids</taxon>
        <taxon>malvids</taxon>
        <taxon>Brassicales</taxon>
        <taxon>Brassicaceae</taxon>
        <taxon>Brassiceae</taxon>
        <taxon>Brassica</taxon>
    </lineage>
</organism>
<evidence type="ECO:0000313" key="3">
    <source>
        <dbReference type="EMBL" id="CAF1932539.1"/>
    </source>
</evidence>
<dbReference type="Proteomes" id="UP001295469">
    <property type="component" value="Chromosome C05"/>
</dbReference>
<dbReference type="KEGG" id="bna:106393559"/>
<name>A0A816LP35_BRANA</name>
<dbReference type="InterPro" id="IPR015915">
    <property type="entry name" value="Kelch-typ_b-propeller"/>
</dbReference>
<dbReference type="Gene3D" id="2.120.10.80">
    <property type="entry name" value="Kelch-type beta propeller"/>
    <property type="match status" value="1"/>
</dbReference>
<keyword evidence="1" id="KW-0812">Transmembrane</keyword>
<keyword evidence="1" id="KW-0472">Membrane</keyword>
<keyword evidence="1" id="KW-1133">Transmembrane helix</keyword>
<dbReference type="EMBL" id="HG994369">
    <property type="protein sequence ID" value="CAF1932539.1"/>
    <property type="molecule type" value="Genomic_DNA"/>
</dbReference>
<proteinExistence type="predicted"/>
<protein>
    <submittedName>
        <fullName evidence="3">(rape) hypothetical protein</fullName>
    </submittedName>
</protein>
<feature type="transmembrane region" description="Helical" evidence="1">
    <location>
        <begin position="96"/>
        <end position="116"/>
    </location>
</feature>
<dbReference type="SUPFAM" id="SSF117281">
    <property type="entry name" value="Kelch motif"/>
    <property type="match status" value="1"/>
</dbReference>
<dbReference type="PANTHER" id="PTHR24414:SF131">
    <property type="entry name" value="GENOME ASSEMBLY, CHROMOSOME: A05"/>
    <property type="match status" value="1"/>
</dbReference>
<dbReference type="InterPro" id="IPR057499">
    <property type="entry name" value="Kelch_FKB95"/>
</dbReference>
<dbReference type="PANTHER" id="PTHR24414">
    <property type="entry name" value="F-BOX/KELCH-REPEAT PROTEIN SKIP4"/>
    <property type="match status" value="1"/>
</dbReference>
<dbReference type="InterPro" id="IPR050354">
    <property type="entry name" value="F-box/kelch-repeat_ARATH"/>
</dbReference>
<dbReference type="Pfam" id="PF25210">
    <property type="entry name" value="Kelch_FKB95"/>
    <property type="match status" value="1"/>
</dbReference>